<dbReference type="PANTHER" id="PTHR33824:SF7">
    <property type="entry name" value="POLYKETIDE CYCLASE_DEHYDRASE AND LIPID TRANSPORT SUPERFAMILY PROTEIN"/>
    <property type="match status" value="1"/>
</dbReference>
<dbReference type="Gene3D" id="3.30.530.20">
    <property type="match status" value="1"/>
</dbReference>
<dbReference type="PANTHER" id="PTHR33824">
    <property type="entry name" value="POLYKETIDE CYCLASE/DEHYDRASE AND LIPID TRANSPORT SUPERFAMILY PROTEIN"/>
    <property type="match status" value="1"/>
</dbReference>
<evidence type="ECO:0000313" key="3">
    <source>
        <dbReference type="EMBL" id="RCG22215.1"/>
    </source>
</evidence>
<dbReference type="Pfam" id="PF03364">
    <property type="entry name" value="Polyketide_cyc"/>
    <property type="match status" value="1"/>
</dbReference>
<feature type="domain" description="Coenzyme Q-binding protein COQ10 START" evidence="2">
    <location>
        <begin position="10"/>
        <end position="131"/>
    </location>
</feature>
<accession>A0A367EXA7</accession>
<proteinExistence type="predicted"/>
<reference evidence="3 4" key="1">
    <citation type="submission" date="2018-06" db="EMBL/GenBank/DDBJ databases">
        <title>Streptomyces reniochalinae sp. nov. and Streptomyces diacarnus sp. nov. from marine sponges.</title>
        <authorList>
            <person name="Li L."/>
        </authorList>
    </citation>
    <scope>NUCLEOTIDE SEQUENCE [LARGE SCALE GENOMIC DNA]</scope>
    <source>
        <strain evidence="3 4">LHW50302</strain>
    </source>
</reference>
<protein>
    <submittedName>
        <fullName evidence="3">SRPBCC family protein</fullName>
    </submittedName>
</protein>
<evidence type="ECO:0000259" key="2">
    <source>
        <dbReference type="Pfam" id="PF03364"/>
    </source>
</evidence>
<organism evidence="3 4">
    <name type="scientific">Streptomyces reniochalinae</name>
    <dbReference type="NCBI Taxonomy" id="2250578"/>
    <lineage>
        <taxon>Bacteria</taxon>
        <taxon>Bacillati</taxon>
        <taxon>Actinomycetota</taxon>
        <taxon>Actinomycetes</taxon>
        <taxon>Kitasatosporales</taxon>
        <taxon>Streptomycetaceae</taxon>
        <taxon>Streptomyces</taxon>
    </lineage>
</organism>
<dbReference type="InterPro" id="IPR023393">
    <property type="entry name" value="START-like_dom_sf"/>
</dbReference>
<comment type="caution">
    <text evidence="3">The sequence shown here is derived from an EMBL/GenBank/DDBJ whole genome shotgun (WGS) entry which is preliminary data.</text>
</comment>
<dbReference type="InterPro" id="IPR005031">
    <property type="entry name" value="COQ10_START"/>
</dbReference>
<dbReference type="RefSeq" id="WP_114014608.1">
    <property type="nucleotide sequence ID" value="NZ_QOIM01000025.1"/>
</dbReference>
<name>A0A367EXA7_9ACTN</name>
<dbReference type="Proteomes" id="UP000253507">
    <property type="component" value="Unassembled WGS sequence"/>
</dbReference>
<dbReference type="SUPFAM" id="SSF55961">
    <property type="entry name" value="Bet v1-like"/>
    <property type="match status" value="1"/>
</dbReference>
<keyword evidence="4" id="KW-1185">Reference proteome</keyword>
<sequence>MSAIEETLEVGVPVSTAYNQWTQFKSFPRFMSAVTKVEQVRPAVTRWSIGYGPVRGEFAAEIWEQRPDSCLAWRSLGGRPAHGGEVSFDSAPSDRTVVTVRMTITTPGLAGLLTDVSGVVHRVVRRELGNFKEFIEGLGQEVGAWRGSIHNGHVQPVEPEPPRSHVPCWPVG</sequence>
<dbReference type="EMBL" id="QOIM01000025">
    <property type="protein sequence ID" value="RCG22215.1"/>
    <property type="molecule type" value="Genomic_DNA"/>
</dbReference>
<dbReference type="OrthoDB" id="3695445at2"/>
<evidence type="ECO:0000256" key="1">
    <source>
        <dbReference type="SAM" id="MobiDB-lite"/>
    </source>
</evidence>
<evidence type="ECO:0000313" key="4">
    <source>
        <dbReference type="Proteomes" id="UP000253507"/>
    </source>
</evidence>
<feature type="region of interest" description="Disordered" evidence="1">
    <location>
        <begin position="152"/>
        <end position="172"/>
    </location>
</feature>
<gene>
    <name evidence="3" type="ORF">DQ392_06890</name>
</gene>
<dbReference type="InterPro" id="IPR047137">
    <property type="entry name" value="ORF3"/>
</dbReference>
<dbReference type="CDD" id="cd07817">
    <property type="entry name" value="SRPBCC_8"/>
    <property type="match status" value="1"/>
</dbReference>
<dbReference type="AlphaFoldDB" id="A0A367EXA7"/>